<dbReference type="PROSITE" id="PS00028">
    <property type="entry name" value="ZINC_FINGER_C2H2_1"/>
    <property type="match status" value="6"/>
</dbReference>
<reference evidence="10 11" key="1">
    <citation type="submission" date="2024-02" db="EMBL/GenBank/DDBJ databases">
        <authorList>
            <person name="Daric V."/>
            <person name="Darras S."/>
        </authorList>
    </citation>
    <scope>NUCLEOTIDE SEQUENCE [LARGE SCALE GENOMIC DNA]</scope>
</reference>
<feature type="domain" description="C2H2-type" evidence="9">
    <location>
        <begin position="158"/>
        <end position="186"/>
    </location>
</feature>
<dbReference type="PANTHER" id="PTHR16515:SF66">
    <property type="entry name" value="C2H2-TYPE DOMAIN-CONTAINING PROTEIN"/>
    <property type="match status" value="1"/>
</dbReference>
<evidence type="ECO:0000259" key="9">
    <source>
        <dbReference type="PROSITE" id="PS50157"/>
    </source>
</evidence>
<evidence type="ECO:0000256" key="4">
    <source>
        <dbReference type="ARBA" id="ARBA00022771"/>
    </source>
</evidence>
<evidence type="ECO:0000256" key="5">
    <source>
        <dbReference type="ARBA" id="ARBA00022833"/>
    </source>
</evidence>
<evidence type="ECO:0000256" key="7">
    <source>
        <dbReference type="PROSITE-ProRule" id="PRU00042"/>
    </source>
</evidence>
<feature type="domain" description="C2H2-type" evidence="9">
    <location>
        <begin position="736"/>
        <end position="764"/>
    </location>
</feature>
<keyword evidence="5" id="KW-0862">Zinc</keyword>
<keyword evidence="11" id="KW-1185">Reference proteome</keyword>
<dbReference type="Gene3D" id="3.30.160.60">
    <property type="entry name" value="Classic Zinc Finger"/>
    <property type="match status" value="6"/>
</dbReference>
<feature type="region of interest" description="Disordered" evidence="8">
    <location>
        <begin position="778"/>
        <end position="799"/>
    </location>
</feature>
<evidence type="ECO:0000313" key="10">
    <source>
        <dbReference type="EMBL" id="CAK8675747.1"/>
    </source>
</evidence>
<dbReference type="InterPro" id="IPR050331">
    <property type="entry name" value="Zinc_finger"/>
</dbReference>
<dbReference type="PANTHER" id="PTHR16515">
    <property type="entry name" value="PR DOMAIN ZINC FINGER PROTEIN"/>
    <property type="match status" value="1"/>
</dbReference>
<evidence type="ECO:0000256" key="8">
    <source>
        <dbReference type="SAM" id="MobiDB-lite"/>
    </source>
</evidence>
<evidence type="ECO:0000256" key="3">
    <source>
        <dbReference type="ARBA" id="ARBA00022737"/>
    </source>
</evidence>
<feature type="domain" description="C2H2-type" evidence="9">
    <location>
        <begin position="215"/>
        <end position="242"/>
    </location>
</feature>
<organism evidence="10 11">
    <name type="scientific">Clavelina lepadiformis</name>
    <name type="common">Light-bulb sea squirt</name>
    <name type="synonym">Ascidia lepadiformis</name>
    <dbReference type="NCBI Taxonomy" id="159417"/>
    <lineage>
        <taxon>Eukaryota</taxon>
        <taxon>Metazoa</taxon>
        <taxon>Chordata</taxon>
        <taxon>Tunicata</taxon>
        <taxon>Ascidiacea</taxon>
        <taxon>Aplousobranchia</taxon>
        <taxon>Clavelinidae</taxon>
        <taxon>Clavelina</taxon>
    </lineage>
</organism>
<dbReference type="PROSITE" id="PS50157">
    <property type="entry name" value="ZINC_FINGER_C2H2_2"/>
    <property type="match status" value="7"/>
</dbReference>
<keyword evidence="6" id="KW-0539">Nucleus</keyword>
<comment type="caution">
    <text evidence="10">The sequence shown here is derived from an EMBL/GenBank/DDBJ whole genome shotgun (WGS) entry which is preliminary data.</text>
</comment>
<protein>
    <recommendedName>
        <fullName evidence="9">C2H2-type domain-containing protein</fullName>
    </recommendedName>
</protein>
<keyword evidence="3" id="KW-0677">Repeat</keyword>
<keyword evidence="4 7" id="KW-0863">Zinc-finger</keyword>
<keyword evidence="2" id="KW-0479">Metal-binding</keyword>
<evidence type="ECO:0000256" key="1">
    <source>
        <dbReference type="ARBA" id="ARBA00004123"/>
    </source>
</evidence>
<dbReference type="Pfam" id="PF00096">
    <property type="entry name" value="zf-C2H2"/>
    <property type="match status" value="6"/>
</dbReference>
<sequence>MVFLPAMDTDNASYGNLQPTKRNLILDNNTRTARATWNNYLRASGHFPTFYRWPTGKYQSVENHNAINPTARLSKFVEEISQKCAPNPKNSINLTGGGMFSNLFNANKTALQAHVVENRNLVQTSLPRYVTSNSTVSPNDVYNQNINSAIAGNKGKRYSCENCHRTFTNTDHLQRHIRQMHAGARSYPCPECGKTFGTSSGLKQHQHIHSSVKPFTCEVCHKSYTQFSNLCRHKRMHADCRSKTKCRKCKQFFPNSSSLNKHRRFCAGSPTCSNRPNSGPRKVSPDALNHDKGNKVSKSLDSLNRVDTDLTDFRIGNHEAQTKFTQSLKGFYPQSKSALPSLLNESCESSKSNEAHSSYSSYFSRQTSEEYSSPSPLPVINSFKHKNFADAQVQCTDACVNPENFSISGQNVLALSGRFINATKNASYSINSAHACVQTEKHSVGSFFRLSSTRSSGVSAAEIQVPTRERIWNPITSPSFTPNSNLPTQKKAHSMQEADIKRNKKNPRAAAAAVAAAYLYCSSLEKQAQSVSVNNDFSKFSKQEPIRRLAALQQSTPLCLKQSVSKSESLSEEEPLDLSVKNRSVPVDKALLNQRSTQDFTSLAAWDSLNFFYQCGRQLGYKANLAKTVSASSVSPPLYGQALQQQTQNFKLRYPFLNAYPYGLPLSFASPENPKGTDGRIAPCNHSDVDFMGKNTNLLQSQNIRERYSCRFCHKLFPRSANLTRHERTHTGEQPYSCKYCNRSFSISSNLQRHVRNIHNKERPFPCPVCGRPFGQQTNLDRHLRNHDRRTTSNSGESCLLDKDENNNALLGFSTSSSRPFGLFGIPDQPSSPGTQLKYSPTSTRRMSSCSSTGSCSFNQFSPAGSWKRKSHSDEELFMYSAHKRLASGYNTESETDESVGPFYRPHINDSPGKTSTQGLMRLVLDTGIAATAIRG</sequence>
<dbReference type="InterPro" id="IPR013087">
    <property type="entry name" value="Znf_C2H2_type"/>
</dbReference>
<feature type="region of interest" description="Disordered" evidence="8">
    <location>
        <begin position="270"/>
        <end position="300"/>
    </location>
</feature>
<comment type="subcellular location">
    <subcellularLocation>
        <location evidence="1">Nucleus</location>
    </subcellularLocation>
</comment>
<evidence type="ECO:0000256" key="6">
    <source>
        <dbReference type="ARBA" id="ARBA00023242"/>
    </source>
</evidence>
<dbReference type="SUPFAM" id="SSF57667">
    <property type="entry name" value="beta-beta-alpha zinc fingers"/>
    <property type="match status" value="4"/>
</dbReference>
<dbReference type="InterPro" id="IPR036236">
    <property type="entry name" value="Znf_C2H2_sf"/>
</dbReference>
<dbReference type="EMBL" id="CAWYQH010000024">
    <property type="protein sequence ID" value="CAK8675747.1"/>
    <property type="molecule type" value="Genomic_DNA"/>
</dbReference>
<evidence type="ECO:0000256" key="2">
    <source>
        <dbReference type="ARBA" id="ARBA00022723"/>
    </source>
</evidence>
<proteinExistence type="predicted"/>
<dbReference type="Proteomes" id="UP001642483">
    <property type="component" value="Unassembled WGS sequence"/>
</dbReference>
<feature type="domain" description="C2H2-type" evidence="9">
    <location>
        <begin position="244"/>
        <end position="271"/>
    </location>
</feature>
<name>A0ABP0F7S0_CLALP</name>
<feature type="domain" description="C2H2-type" evidence="9">
    <location>
        <begin position="765"/>
        <end position="792"/>
    </location>
</feature>
<gene>
    <name evidence="10" type="ORF">CVLEPA_LOCUS5289</name>
</gene>
<accession>A0ABP0F7S0</accession>
<feature type="domain" description="C2H2-type" evidence="9">
    <location>
        <begin position="708"/>
        <end position="735"/>
    </location>
</feature>
<dbReference type="SMART" id="SM00355">
    <property type="entry name" value="ZnF_C2H2"/>
    <property type="match status" value="7"/>
</dbReference>
<feature type="domain" description="C2H2-type" evidence="9">
    <location>
        <begin position="187"/>
        <end position="214"/>
    </location>
</feature>
<evidence type="ECO:0000313" key="11">
    <source>
        <dbReference type="Proteomes" id="UP001642483"/>
    </source>
</evidence>
<feature type="region of interest" description="Disordered" evidence="8">
    <location>
        <begin position="824"/>
        <end position="844"/>
    </location>
</feature>
<feature type="compositionally biased region" description="Polar residues" evidence="8">
    <location>
        <begin position="829"/>
        <end position="839"/>
    </location>
</feature>